<keyword evidence="2" id="KW-1185">Reference proteome</keyword>
<dbReference type="EMBL" id="JBHSWU010000303">
    <property type="protein sequence ID" value="MFC6724861.1"/>
    <property type="molecule type" value="Genomic_DNA"/>
</dbReference>
<evidence type="ECO:0000313" key="2">
    <source>
        <dbReference type="Proteomes" id="UP001596328"/>
    </source>
</evidence>
<organism evidence="1 2">
    <name type="scientific">Halobium palmae</name>
    <dbReference type="NCBI Taxonomy" id="1776492"/>
    <lineage>
        <taxon>Archaea</taxon>
        <taxon>Methanobacteriati</taxon>
        <taxon>Methanobacteriota</taxon>
        <taxon>Stenosarchaea group</taxon>
        <taxon>Halobacteria</taxon>
        <taxon>Halobacteriales</taxon>
        <taxon>Haloferacaceae</taxon>
        <taxon>Halobium</taxon>
    </lineage>
</organism>
<name>A0ABD5RZX8_9EURY</name>
<proteinExistence type="predicted"/>
<dbReference type="Proteomes" id="UP001596328">
    <property type="component" value="Unassembled WGS sequence"/>
</dbReference>
<feature type="non-terminal residue" evidence="1">
    <location>
        <position position="72"/>
    </location>
</feature>
<gene>
    <name evidence="1" type="ORF">ACFQE1_10855</name>
</gene>
<reference evidence="1 2" key="1">
    <citation type="journal article" date="2019" name="Int. J. Syst. Evol. Microbiol.">
        <title>The Global Catalogue of Microorganisms (GCM) 10K type strain sequencing project: providing services to taxonomists for standard genome sequencing and annotation.</title>
        <authorList>
            <consortium name="The Broad Institute Genomics Platform"/>
            <consortium name="The Broad Institute Genome Sequencing Center for Infectious Disease"/>
            <person name="Wu L."/>
            <person name="Ma J."/>
        </authorList>
    </citation>
    <scope>NUCLEOTIDE SEQUENCE [LARGE SCALE GENOMIC DNA]</scope>
    <source>
        <strain evidence="1 2">NBRC 111368</strain>
    </source>
</reference>
<evidence type="ECO:0000313" key="1">
    <source>
        <dbReference type="EMBL" id="MFC6724861.1"/>
    </source>
</evidence>
<protein>
    <submittedName>
        <fullName evidence="1">Uncharacterized protein</fullName>
    </submittedName>
</protein>
<dbReference type="AlphaFoldDB" id="A0ABD5RZX8"/>
<sequence>MTREIDIRAREEMPLGEIRNALQKAYDEDRTADEDVVATVDITEVSGEWVAELIAGLREAEGAEARTLTVEM</sequence>
<accession>A0ABD5RZX8</accession>
<comment type="caution">
    <text evidence="1">The sequence shown here is derived from an EMBL/GenBank/DDBJ whole genome shotgun (WGS) entry which is preliminary data.</text>
</comment>